<dbReference type="Gene3D" id="6.20.440.10">
    <property type="match status" value="1"/>
</dbReference>
<dbReference type="InterPro" id="IPR015424">
    <property type="entry name" value="PyrdxlP-dep_Trfase"/>
</dbReference>
<accession>X1TG55</accession>
<dbReference type="InterPro" id="IPR015421">
    <property type="entry name" value="PyrdxlP-dep_Trfase_major"/>
</dbReference>
<dbReference type="GO" id="GO:0030170">
    <property type="term" value="F:pyridoxal phosphate binding"/>
    <property type="evidence" value="ECO:0007669"/>
    <property type="project" value="TreeGrafter"/>
</dbReference>
<dbReference type="PANTHER" id="PTHR11773:SF1">
    <property type="entry name" value="GLYCINE DEHYDROGENASE (DECARBOXYLATING), MITOCHONDRIAL"/>
    <property type="match status" value="1"/>
</dbReference>
<proteinExistence type="predicted"/>
<dbReference type="Gene3D" id="3.40.640.10">
    <property type="entry name" value="Type I PLP-dependent aspartate aminotransferase-like (Major domain)"/>
    <property type="match status" value="1"/>
</dbReference>
<dbReference type="GO" id="GO:0004375">
    <property type="term" value="F:glycine dehydrogenase (decarboxylating) activity"/>
    <property type="evidence" value="ECO:0007669"/>
    <property type="project" value="InterPro"/>
</dbReference>
<comment type="caution">
    <text evidence="1">The sequence shown here is derived from an EMBL/GenBank/DDBJ whole genome shotgun (WGS) entry which is preliminary data.</text>
</comment>
<dbReference type="AlphaFoldDB" id="X1TG55"/>
<dbReference type="GO" id="GO:0005829">
    <property type="term" value="C:cytosol"/>
    <property type="evidence" value="ECO:0007669"/>
    <property type="project" value="TreeGrafter"/>
</dbReference>
<dbReference type="GO" id="GO:0016594">
    <property type="term" value="F:glycine binding"/>
    <property type="evidence" value="ECO:0007669"/>
    <property type="project" value="TreeGrafter"/>
</dbReference>
<name>X1TG55_9ZZZZ</name>
<evidence type="ECO:0000313" key="1">
    <source>
        <dbReference type="EMBL" id="GAJ04303.1"/>
    </source>
</evidence>
<reference evidence="1" key="1">
    <citation type="journal article" date="2014" name="Front. Microbiol.">
        <title>High frequency of phylogenetically diverse reductive dehalogenase-homologous genes in deep subseafloor sedimentary metagenomes.</title>
        <authorList>
            <person name="Kawai M."/>
            <person name="Futagami T."/>
            <person name="Toyoda A."/>
            <person name="Takaki Y."/>
            <person name="Nishi S."/>
            <person name="Hori S."/>
            <person name="Arai W."/>
            <person name="Tsubouchi T."/>
            <person name="Morono Y."/>
            <person name="Uchiyama I."/>
            <person name="Ito T."/>
            <person name="Fujiyama A."/>
            <person name="Inagaki F."/>
            <person name="Takami H."/>
        </authorList>
    </citation>
    <scope>NUCLEOTIDE SEQUENCE</scope>
    <source>
        <strain evidence="1">Expedition CK06-06</strain>
    </source>
</reference>
<dbReference type="SUPFAM" id="SSF53383">
    <property type="entry name" value="PLP-dependent transferases"/>
    <property type="match status" value="1"/>
</dbReference>
<dbReference type="EMBL" id="BARW01030277">
    <property type="protein sequence ID" value="GAJ04303.1"/>
    <property type="molecule type" value="Genomic_DNA"/>
</dbReference>
<dbReference type="GO" id="GO:0005960">
    <property type="term" value="C:glycine cleavage complex"/>
    <property type="evidence" value="ECO:0007669"/>
    <property type="project" value="TreeGrafter"/>
</dbReference>
<organism evidence="1">
    <name type="scientific">marine sediment metagenome</name>
    <dbReference type="NCBI Taxonomy" id="412755"/>
    <lineage>
        <taxon>unclassified sequences</taxon>
        <taxon>metagenomes</taxon>
        <taxon>ecological metagenomes</taxon>
    </lineage>
</organism>
<dbReference type="InterPro" id="IPR020581">
    <property type="entry name" value="GDC_P"/>
</dbReference>
<sequence length="220" mass="23863">MKLIFEKSVAGRESVRVVPSDVPATINIKSSFLREKAAELPELSEVDVVRHFTELSRRNFGVDTNFYPLGSCTMKYNPKVSEHIASYPGFTHLHPLLPQLRQGSLLTQGALQILYETDILLREITGMAGFTMQPMAGAHGESTGIMIMAAYHKDKGNKKTTVLIPDSGHGTNPASAAIAGFRVKSIPTDDKGVMCLESFKKAIGDDVAGLMLTCPNTLGI</sequence>
<dbReference type="GO" id="GO:0019464">
    <property type="term" value="P:glycine decarboxylation via glycine cleavage system"/>
    <property type="evidence" value="ECO:0007669"/>
    <property type="project" value="TreeGrafter"/>
</dbReference>
<evidence type="ECO:0008006" key="2">
    <source>
        <dbReference type="Google" id="ProtNLM"/>
    </source>
</evidence>
<dbReference type="PANTHER" id="PTHR11773">
    <property type="entry name" value="GLYCINE DEHYDROGENASE, DECARBOXYLATING"/>
    <property type="match status" value="1"/>
</dbReference>
<feature type="non-terminal residue" evidence="1">
    <location>
        <position position="220"/>
    </location>
</feature>
<protein>
    <recommendedName>
        <fullName evidence="2">Aminotransferase class V domain-containing protein</fullName>
    </recommendedName>
</protein>
<gene>
    <name evidence="1" type="ORF">S12H4_48444</name>
</gene>